<accession>A0A918VRA6</accession>
<comment type="caution">
    <text evidence="2">The sequence shown here is derived from an EMBL/GenBank/DDBJ whole genome shotgun (WGS) entry which is preliminary data.</text>
</comment>
<evidence type="ECO:0000313" key="2">
    <source>
        <dbReference type="EMBL" id="GHA18244.1"/>
    </source>
</evidence>
<feature type="compositionally biased region" description="Basic and acidic residues" evidence="1">
    <location>
        <begin position="24"/>
        <end position="39"/>
    </location>
</feature>
<reference evidence="2" key="1">
    <citation type="journal article" date="2014" name="Int. J. Syst. Evol. Microbiol.">
        <title>Complete genome sequence of Corynebacterium casei LMG S-19264T (=DSM 44701T), isolated from a smear-ripened cheese.</title>
        <authorList>
            <consortium name="US DOE Joint Genome Institute (JGI-PGF)"/>
            <person name="Walter F."/>
            <person name="Albersmeier A."/>
            <person name="Kalinowski J."/>
            <person name="Ruckert C."/>
        </authorList>
    </citation>
    <scope>NUCLEOTIDE SEQUENCE</scope>
    <source>
        <strain evidence="2">KCTC 32437</strain>
    </source>
</reference>
<protein>
    <submittedName>
        <fullName evidence="2">Uncharacterized protein</fullName>
    </submittedName>
</protein>
<name>A0A918VRA6_9HYPH</name>
<feature type="compositionally biased region" description="Polar residues" evidence="1">
    <location>
        <begin position="41"/>
        <end position="57"/>
    </location>
</feature>
<proteinExistence type="predicted"/>
<organism evidence="2 3">
    <name type="scientific">Devosia pacifica</name>
    <dbReference type="NCBI Taxonomy" id="1335967"/>
    <lineage>
        <taxon>Bacteria</taxon>
        <taxon>Pseudomonadati</taxon>
        <taxon>Pseudomonadota</taxon>
        <taxon>Alphaproteobacteria</taxon>
        <taxon>Hyphomicrobiales</taxon>
        <taxon>Devosiaceae</taxon>
        <taxon>Devosia</taxon>
    </lineage>
</organism>
<reference evidence="2" key="2">
    <citation type="submission" date="2020-09" db="EMBL/GenBank/DDBJ databases">
        <authorList>
            <person name="Sun Q."/>
            <person name="Kim S."/>
        </authorList>
    </citation>
    <scope>NUCLEOTIDE SEQUENCE</scope>
    <source>
        <strain evidence="2">KCTC 32437</strain>
    </source>
</reference>
<evidence type="ECO:0000256" key="1">
    <source>
        <dbReference type="SAM" id="MobiDB-lite"/>
    </source>
</evidence>
<evidence type="ECO:0000313" key="3">
    <source>
        <dbReference type="Proteomes" id="UP000646579"/>
    </source>
</evidence>
<keyword evidence="3" id="KW-1185">Reference proteome</keyword>
<dbReference type="RefSeq" id="WP_189424264.1">
    <property type="nucleotide sequence ID" value="NZ_BMZE01000001.1"/>
</dbReference>
<dbReference type="AlphaFoldDB" id="A0A918VRA6"/>
<dbReference type="Proteomes" id="UP000646579">
    <property type="component" value="Unassembled WGS sequence"/>
</dbReference>
<feature type="region of interest" description="Disordered" evidence="1">
    <location>
        <begin position="1"/>
        <end position="89"/>
    </location>
</feature>
<sequence>MAEDKNPKHSRGQQGAKGAGADDGVERTDEFDLASDIKGRNSLQGDDQLNVPDQRQAQADAKGETDGVIESFEKLDKEERARRDLGKRK</sequence>
<feature type="compositionally biased region" description="Basic and acidic residues" evidence="1">
    <location>
        <begin position="61"/>
        <end position="89"/>
    </location>
</feature>
<dbReference type="EMBL" id="BMZE01000001">
    <property type="protein sequence ID" value="GHA18244.1"/>
    <property type="molecule type" value="Genomic_DNA"/>
</dbReference>
<gene>
    <name evidence="2" type="ORF">GCM10007989_11910</name>
</gene>